<feature type="transmembrane region" description="Helical" evidence="13">
    <location>
        <begin position="148"/>
        <end position="168"/>
    </location>
</feature>
<dbReference type="Pfam" id="PF13853">
    <property type="entry name" value="7tm_4"/>
    <property type="match status" value="1"/>
</dbReference>
<accession>A0A672LFR0</accession>
<dbReference type="Ensembl" id="ENSSGRT00000024121.1">
    <property type="protein sequence ID" value="ENSSGRP00000022362.1"/>
    <property type="gene ID" value="ENSSGRG00000013297.1"/>
</dbReference>
<keyword evidence="2" id="KW-1003">Cell membrane</keyword>
<evidence type="ECO:0000256" key="6">
    <source>
        <dbReference type="ARBA" id="ARBA00022989"/>
    </source>
</evidence>
<keyword evidence="10" id="KW-0675">Receptor</keyword>
<dbReference type="OMA" id="FIWIFPF"/>
<dbReference type="GO" id="GO:0005549">
    <property type="term" value="F:odorant binding"/>
    <property type="evidence" value="ECO:0007669"/>
    <property type="project" value="TreeGrafter"/>
</dbReference>
<evidence type="ECO:0000259" key="14">
    <source>
        <dbReference type="PROSITE" id="PS50262"/>
    </source>
</evidence>
<keyword evidence="12" id="KW-0807">Transducer</keyword>
<dbReference type="InterPro" id="IPR017452">
    <property type="entry name" value="GPCR_Rhodpsn_7TM"/>
</dbReference>
<dbReference type="FunFam" id="1.20.1070.10:FF:000024">
    <property type="entry name" value="Olfactory receptor"/>
    <property type="match status" value="1"/>
</dbReference>
<keyword evidence="4 13" id="KW-0812">Transmembrane</keyword>
<evidence type="ECO:0000256" key="5">
    <source>
        <dbReference type="ARBA" id="ARBA00022725"/>
    </source>
</evidence>
<keyword evidence="8 13" id="KW-0472">Membrane</keyword>
<keyword evidence="6 13" id="KW-1133">Transmembrane helix</keyword>
<dbReference type="InterPro" id="IPR052921">
    <property type="entry name" value="GPCR1_Superfamily_Member"/>
</dbReference>
<keyword evidence="9" id="KW-1015">Disulfide bond</keyword>
<evidence type="ECO:0000256" key="13">
    <source>
        <dbReference type="SAM" id="Phobius"/>
    </source>
</evidence>
<evidence type="ECO:0000256" key="12">
    <source>
        <dbReference type="ARBA" id="ARBA00023224"/>
    </source>
</evidence>
<keyword evidence="7" id="KW-0297">G-protein coupled receptor</keyword>
<dbReference type="PANTHER" id="PTHR26451:SF860">
    <property type="entry name" value="ODORANT RECEPTOR-RELATED"/>
    <property type="match status" value="1"/>
</dbReference>
<evidence type="ECO:0000256" key="11">
    <source>
        <dbReference type="ARBA" id="ARBA00023180"/>
    </source>
</evidence>
<keyword evidence="5" id="KW-0552">Olfaction</keyword>
<comment type="subcellular location">
    <subcellularLocation>
        <location evidence="1">Cell membrane</location>
        <topology evidence="1">Multi-pass membrane protein</topology>
    </subcellularLocation>
</comment>
<evidence type="ECO:0000256" key="10">
    <source>
        <dbReference type="ARBA" id="ARBA00023170"/>
    </source>
</evidence>
<feature type="transmembrane region" description="Helical" evidence="13">
    <location>
        <begin position="204"/>
        <end position="225"/>
    </location>
</feature>
<dbReference type="FunCoup" id="A0A672LFR0">
    <property type="interactions" value="55"/>
</dbReference>
<gene>
    <name evidence="15" type="primary">LOC107573650</name>
</gene>
<keyword evidence="16" id="KW-1185">Reference proteome</keyword>
<evidence type="ECO:0000256" key="7">
    <source>
        <dbReference type="ARBA" id="ARBA00023040"/>
    </source>
</evidence>
<dbReference type="PRINTS" id="PR00245">
    <property type="entry name" value="OLFACTORYR"/>
</dbReference>
<evidence type="ECO:0000256" key="2">
    <source>
        <dbReference type="ARBA" id="ARBA00022475"/>
    </source>
</evidence>
<keyword evidence="3" id="KW-0716">Sensory transduction</keyword>
<dbReference type="AlphaFoldDB" id="A0A672LFR0"/>
<feature type="transmembrane region" description="Helical" evidence="13">
    <location>
        <begin position="29"/>
        <end position="55"/>
    </location>
</feature>
<dbReference type="Gene3D" id="1.20.1070.10">
    <property type="entry name" value="Rhodopsin 7-helix transmembrane proteins"/>
    <property type="match status" value="1"/>
</dbReference>
<proteinExistence type="predicted"/>
<dbReference type="InParanoid" id="A0A672LFR0"/>
<keyword evidence="11" id="KW-0325">Glycoprotein</keyword>
<evidence type="ECO:0000256" key="8">
    <source>
        <dbReference type="ARBA" id="ARBA00023136"/>
    </source>
</evidence>
<evidence type="ECO:0000313" key="16">
    <source>
        <dbReference type="Proteomes" id="UP000472262"/>
    </source>
</evidence>
<protein>
    <submittedName>
        <fullName evidence="15">Olfactory receptor 146-like</fullName>
    </submittedName>
</protein>
<dbReference type="Proteomes" id="UP000472262">
    <property type="component" value="Unassembled WGS sequence"/>
</dbReference>
<feature type="transmembrane region" description="Helical" evidence="13">
    <location>
        <begin position="237"/>
        <end position="259"/>
    </location>
</feature>
<name>A0A672LFR0_SINGR</name>
<evidence type="ECO:0000256" key="1">
    <source>
        <dbReference type="ARBA" id="ARBA00004651"/>
    </source>
</evidence>
<evidence type="ECO:0000256" key="4">
    <source>
        <dbReference type="ARBA" id="ARBA00022692"/>
    </source>
</evidence>
<evidence type="ECO:0000256" key="3">
    <source>
        <dbReference type="ARBA" id="ARBA00022606"/>
    </source>
</evidence>
<dbReference type="InterPro" id="IPR000725">
    <property type="entry name" value="Olfact_rcpt"/>
</dbReference>
<feature type="transmembrane region" description="Helical" evidence="13">
    <location>
        <begin position="271"/>
        <end position="294"/>
    </location>
</feature>
<dbReference type="SUPFAM" id="SSF81321">
    <property type="entry name" value="Family A G protein-coupled receptor-like"/>
    <property type="match status" value="1"/>
</dbReference>
<reference evidence="15" key="1">
    <citation type="submission" date="2025-08" db="UniProtKB">
        <authorList>
            <consortium name="Ensembl"/>
        </authorList>
    </citation>
    <scope>IDENTIFICATION</scope>
</reference>
<sequence length="315" mass="35650">IKSSGMDNISSPHFLTVTALNEWDWTSRIIFFSFALPAYLLTIALNAALIMIIAFEKALHEPMYIFLCNLCVNDLCGSTGFYPRALVYLLTETNRISLEECIVQGLVIVIYATGEFTNLSVMAIDRCIAICQPLHYHSIMSPFTVRSLVTFIWIFPFFMSVMAVSLALKHPLCRHDMNRLFCEHLSLLNLACKQDIFQGTFNGFVYISKAVFFVFVLISYFIIILACRKSKVNREKFYSTCVPHLISFMITICGLSDSLLTRFKAETLSNIASTFLSVIILTVPPVVNPVVYGIKLGPIRAKILYIFKSPRINNL</sequence>
<feature type="domain" description="G-protein coupled receptors family 1 profile" evidence="14">
    <location>
        <begin position="45"/>
        <end position="292"/>
    </location>
</feature>
<reference evidence="15" key="2">
    <citation type="submission" date="2025-09" db="UniProtKB">
        <authorList>
            <consortium name="Ensembl"/>
        </authorList>
    </citation>
    <scope>IDENTIFICATION</scope>
</reference>
<dbReference type="PROSITE" id="PS00237">
    <property type="entry name" value="G_PROTEIN_RECEP_F1_1"/>
    <property type="match status" value="1"/>
</dbReference>
<dbReference type="PANTHER" id="PTHR26451">
    <property type="entry name" value="G_PROTEIN_RECEP_F1_2 DOMAIN-CONTAINING PROTEIN"/>
    <property type="match status" value="1"/>
</dbReference>
<dbReference type="GO" id="GO:0005886">
    <property type="term" value="C:plasma membrane"/>
    <property type="evidence" value="ECO:0007669"/>
    <property type="project" value="UniProtKB-SubCell"/>
</dbReference>
<dbReference type="GO" id="GO:0004930">
    <property type="term" value="F:G protein-coupled receptor activity"/>
    <property type="evidence" value="ECO:0007669"/>
    <property type="project" value="UniProtKB-KW"/>
</dbReference>
<organism evidence="15 16">
    <name type="scientific">Sinocyclocheilus grahami</name>
    <name type="common">Dianchi golden-line fish</name>
    <name type="synonym">Barbus grahami</name>
    <dbReference type="NCBI Taxonomy" id="75366"/>
    <lineage>
        <taxon>Eukaryota</taxon>
        <taxon>Metazoa</taxon>
        <taxon>Chordata</taxon>
        <taxon>Craniata</taxon>
        <taxon>Vertebrata</taxon>
        <taxon>Euteleostomi</taxon>
        <taxon>Actinopterygii</taxon>
        <taxon>Neopterygii</taxon>
        <taxon>Teleostei</taxon>
        <taxon>Ostariophysi</taxon>
        <taxon>Cypriniformes</taxon>
        <taxon>Cyprinidae</taxon>
        <taxon>Cyprininae</taxon>
        <taxon>Sinocyclocheilus</taxon>
    </lineage>
</organism>
<evidence type="ECO:0000313" key="15">
    <source>
        <dbReference type="Ensembl" id="ENSSGRP00000022362.1"/>
    </source>
</evidence>
<evidence type="ECO:0000256" key="9">
    <source>
        <dbReference type="ARBA" id="ARBA00023157"/>
    </source>
</evidence>
<dbReference type="PROSITE" id="PS50262">
    <property type="entry name" value="G_PROTEIN_RECEP_F1_2"/>
    <property type="match status" value="1"/>
</dbReference>
<dbReference type="GO" id="GO:0004984">
    <property type="term" value="F:olfactory receptor activity"/>
    <property type="evidence" value="ECO:0007669"/>
    <property type="project" value="InterPro"/>
</dbReference>
<dbReference type="InterPro" id="IPR000276">
    <property type="entry name" value="GPCR_Rhodpsn"/>
</dbReference>